<evidence type="ECO:0000313" key="2">
    <source>
        <dbReference type="Proteomes" id="UP000590225"/>
    </source>
</evidence>
<dbReference type="RefSeq" id="WP_276511518.1">
    <property type="nucleotide sequence ID" value="NZ_JACGXP010000003.1"/>
</dbReference>
<dbReference type="Proteomes" id="UP000590225">
    <property type="component" value="Unassembled WGS sequence"/>
</dbReference>
<accession>A0AAW3T7X9</accession>
<organism evidence="1 2">
    <name type="scientific">Curtobacterium pusillum</name>
    <dbReference type="NCBI Taxonomy" id="69373"/>
    <lineage>
        <taxon>Bacteria</taxon>
        <taxon>Bacillati</taxon>
        <taxon>Actinomycetota</taxon>
        <taxon>Actinomycetes</taxon>
        <taxon>Micrococcales</taxon>
        <taxon>Microbacteriaceae</taxon>
        <taxon>Curtobacterium</taxon>
    </lineage>
</organism>
<sequence>MADAPAVLERIVAGIDAEHLGAHLCSSARSCATAAGGARRSS</sequence>
<protein>
    <submittedName>
        <fullName evidence="1">Uncharacterized protein</fullName>
    </submittedName>
</protein>
<evidence type="ECO:0000313" key="1">
    <source>
        <dbReference type="EMBL" id="MBA8990820.1"/>
    </source>
</evidence>
<dbReference type="AlphaFoldDB" id="A0AAW3T7X9"/>
<name>A0AAW3T7X9_9MICO</name>
<comment type="caution">
    <text evidence="1">The sequence shown here is derived from an EMBL/GenBank/DDBJ whole genome shotgun (WGS) entry which is preliminary data.</text>
</comment>
<proteinExistence type="predicted"/>
<reference evidence="1 2" key="1">
    <citation type="submission" date="2020-07" db="EMBL/GenBank/DDBJ databases">
        <title>Above-ground endophytic microbial communities from plants in different locations in the United States.</title>
        <authorList>
            <person name="Frank C."/>
        </authorList>
    </citation>
    <scope>NUCLEOTIDE SEQUENCE [LARGE SCALE GENOMIC DNA]</scope>
    <source>
        <strain evidence="1 2">WPL5_2</strain>
    </source>
</reference>
<gene>
    <name evidence="1" type="ORF">FHW23_002085</name>
</gene>
<dbReference type="EMBL" id="JACGXP010000003">
    <property type="protein sequence ID" value="MBA8990820.1"/>
    <property type="molecule type" value="Genomic_DNA"/>
</dbReference>